<dbReference type="EMBL" id="DF820459">
    <property type="protein sequence ID" value="GAK53014.1"/>
    <property type="molecule type" value="Genomic_DNA"/>
</dbReference>
<evidence type="ECO:0000313" key="2">
    <source>
        <dbReference type="EMBL" id="GAK53014.1"/>
    </source>
</evidence>
<dbReference type="AlphaFoldDB" id="A0A0S6W4U5"/>
<evidence type="ECO:0008006" key="4">
    <source>
        <dbReference type="Google" id="ProtNLM"/>
    </source>
</evidence>
<dbReference type="Proteomes" id="UP000030700">
    <property type="component" value="Unassembled WGS sequence"/>
</dbReference>
<evidence type="ECO:0000256" key="1">
    <source>
        <dbReference type="SAM" id="SignalP"/>
    </source>
</evidence>
<dbReference type="HOGENOM" id="CLU_155273_0_0_0"/>
<dbReference type="PANTHER" id="PTHR35462:SF2">
    <property type="entry name" value="TRANSMEMBRANE PROTEIN"/>
    <property type="match status" value="1"/>
</dbReference>
<gene>
    <name evidence="2" type="ORF">U14_04273</name>
</gene>
<sequence length="111" mass="11710">MNIQLATLTFILAVLCGNGCASSVGHDDPWFGADKYKHAAISAGIAAGATITARHAEISESSAPIIGFSTSFAVGLGKEAYDLRIRKTFWSWKDLCWDIFGSVLGSVAASQ</sequence>
<keyword evidence="3" id="KW-1185">Reference proteome</keyword>
<dbReference type="PANTHER" id="PTHR35462">
    <property type="match status" value="1"/>
</dbReference>
<evidence type="ECO:0000313" key="3">
    <source>
        <dbReference type="Proteomes" id="UP000030700"/>
    </source>
</evidence>
<protein>
    <recommendedName>
        <fullName evidence="4">Lipoprotein</fullName>
    </recommendedName>
</protein>
<name>A0A0S6W4U5_9BACT</name>
<dbReference type="STRING" id="1499966.U14_04273"/>
<reference evidence="2" key="1">
    <citation type="journal article" date="2015" name="PeerJ">
        <title>First genomic representation of candidate bacterial phylum KSB3 points to enhanced environmental sensing as a trigger of wastewater bulking.</title>
        <authorList>
            <person name="Sekiguchi Y."/>
            <person name="Ohashi A."/>
            <person name="Parks D.H."/>
            <person name="Yamauchi T."/>
            <person name="Tyson G.W."/>
            <person name="Hugenholtz P."/>
        </authorList>
    </citation>
    <scope>NUCLEOTIDE SEQUENCE [LARGE SCALE GENOMIC DNA]</scope>
</reference>
<proteinExistence type="predicted"/>
<feature type="chain" id="PRO_5006631593" description="Lipoprotein" evidence="1">
    <location>
        <begin position="22"/>
        <end position="111"/>
    </location>
</feature>
<keyword evidence="1" id="KW-0732">Signal</keyword>
<organism evidence="2">
    <name type="scientific">Candidatus Moduliflexus flocculans</name>
    <dbReference type="NCBI Taxonomy" id="1499966"/>
    <lineage>
        <taxon>Bacteria</taxon>
        <taxon>Candidatus Moduliflexota</taxon>
        <taxon>Candidatus Moduliflexia</taxon>
        <taxon>Candidatus Moduliflexales</taxon>
        <taxon>Candidatus Moduliflexaceae</taxon>
    </lineage>
</organism>
<feature type="signal peptide" evidence="1">
    <location>
        <begin position="1"/>
        <end position="21"/>
    </location>
</feature>
<accession>A0A0S6W4U5</accession>